<accession>A0ABZ0WQN8</accession>
<dbReference type="InterPro" id="IPR052732">
    <property type="entry name" value="Cell-binding_unc_protein"/>
</dbReference>
<proteinExistence type="predicted"/>
<protein>
    <recommendedName>
        <fullName evidence="3">Aminoglycoside phosphotransferase domain-containing protein</fullName>
    </recommendedName>
</protein>
<evidence type="ECO:0008006" key="3">
    <source>
        <dbReference type="Google" id="ProtNLM"/>
    </source>
</evidence>
<keyword evidence="2" id="KW-1185">Reference proteome</keyword>
<dbReference type="SUPFAM" id="SSF56112">
    <property type="entry name" value="Protein kinase-like (PK-like)"/>
    <property type="match status" value="1"/>
</dbReference>
<name>A0ABZ0WQN8_9BURK</name>
<dbReference type="RefSeq" id="WP_114810549.1">
    <property type="nucleotide sequence ID" value="NZ_CP139965.1"/>
</dbReference>
<dbReference type="EMBL" id="CP139965">
    <property type="protein sequence ID" value="WQD79682.1"/>
    <property type="molecule type" value="Genomic_DNA"/>
</dbReference>
<reference evidence="1 2" key="1">
    <citation type="submission" date="2023-12" db="EMBL/GenBank/DDBJ databases">
        <title>Genome sequencing and assembly of bacterial species from a model synthetic community.</title>
        <authorList>
            <person name="Hogle S.L."/>
        </authorList>
    </citation>
    <scope>NUCLEOTIDE SEQUENCE [LARGE SCALE GENOMIC DNA]</scope>
    <source>
        <strain evidence="1 2">HAMBI 2494</strain>
    </source>
</reference>
<dbReference type="PANTHER" id="PTHR43883">
    <property type="entry name" value="SLR0207 PROTEIN"/>
    <property type="match status" value="1"/>
</dbReference>
<evidence type="ECO:0000313" key="2">
    <source>
        <dbReference type="Proteomes" id="UP001325479"/>
    </source>
</evidence>
<organism evidence="1 2">
    <name type="scientific">Paraburkholderia kururiensis</name>
    <dbReference type="NCBI Taxonomy" id="984307"/>
    <lineage>
        <taxon>Bacteria</taxon>
        <taxon>Pseudomonadati</taxon>
        <taxon>Pseudomonadota</taxon>
        <taxon>Betaproteobacteria</taxon>
        <taxon>Burkholderiales</taxon>
        <taxon>Burkholderiaceae</taxon>
        <taxon>Paraburkholderia</taxon>
    </lineage>
</organism>
<gene>
    <name evidence="1" type="ORF">U0042_08375</name>
</gene>
<evidence type="ECO:0000313" key="1">
    <source>
        <dbReference type="EMBL" id="WQD79682.1"/>
    </source>
</evidence>
<dbReference type="InterPro" id="IPR011009">
    <property type="entry name" value="Kinase-like_dom_sf"/>
</dbReference>
<sequence>MTRPRKPSVPATLTLDAKVERLRDPAAWPEGPQAVQCIETHMSWVFLTNGHAWKLKKPVRYEQLDFRTLESRRHFCEEELRLNRRLANGVYQRVVPLTLDAEGVLRPGGEGAVVDWLVKMKRLRADQMLDWALAHQTATARDARNIAERLAAFHRSLPAAPWTPQTYRGMLREGIDENERELCKPAFGLPAGDVAALCTQQRAMLETHAARFDERVRGGWVVEGHGDLRPEHVCLAQPVAVIDCLEFSQQLRTLDVLDEIGYLALECERLGAPVFARALLKAYGEVYGETRGARVDMALVNFYQSYRGAVRARLAAWHLRERAFRSGAQAALHWRERAAQYLELAQLHAQRGARAFAEPPQCCSNSTIEPPV</sequence>
<dbReference type="PANTHER" id="PTHR43883:SF1">
    <property type="entry name" value="GLUCONOKINASE"/>
    <property type="match status" value="1"/>
</dbReference>
<dbReference type="Proteomes" id="UP001325479">
    <property type="component" value="Chromosome"/>
</dbReference>